<evidence type="ECO:0000313" key="9">
    <source>
        <dbReference type="Proteomes" id="UP001162156"/>
    </source>
</evidence>
<feature type="transmembrane region" description="Helical" evidence="6">
    <location>
        <begin position="381"/>
        <end position="406"/>
    </location>
</feature>
<organism evidence="8 9">
    <name type="scientific">Rhamnusium bicolor</name>
    <dbReference type="NCBI Taxonomy" id="1586634"/>
    <lineage>
        <taxon>Eukaryota</taxon>
        <taxon>Metazoa</taxon>
        <taxon>Ecdysozoa</taxon>
        <taxon>Arthropoda</taxon>
        <taxon>Hexapoda</taxon>
        <taxon>Insecta</taxon>
        <taxon>Pterygota</taxon>
        <taxon>Neoptera</taxon>
        <taxon>Endopterygota</taxon>
        <taxon>Coleoptera</taxon>
        <taxon>Polyphaga</taxon>
        <taxon>Cucujiformia</taxon>
        <taxon>Chrysomeloidea</taxon>
        <taxon>Cerambycidae</taxon>
        <taxon>Lepturinae</taxon>
        <taxon>Rhagiini</taxon>
        <taxon>Rhamnusium</taxon>
    </lineage>
</organism>
<accession>A0AAV8WP92</accession>
<dbReference type="SUPFAM" id="SSF103473">
    <property type="entry name" value="MFS general substrate transporter"/>
    <property type="match status" value="1"/>
</dbReference>
<dbReference type="Gene3D" id="1.20.1250.20">
    <property type="entry name" value="MFS general substrate transporter like domains"/>
    <property type="match status" value="1"/>
</dbReference>
<dbReference type="InterPro" id="IPR020846">
    <property type="entry name" value="MFS_dom"/>
</dbReference>
<feature type="transmembrane region" description="Helical" evidence="6">
    <location>
        <begin position="140"/>
        <end position="158"/>
    </location>
</feature>
<evidence type="ECO:0000256" key="2">
    <source>
        <dbReference type="ARBA" id="ARBA00022448"/>
    </source>
</evidence>
<feature type="transmembrane region" description="Helical" evidence="6">
    <location>
        <begin position="170"/>
        <end position="191"/>
    </location>
</feature>
<keyword evidence="9" id="KW-1185">Reference proteome</keyword>
<feature type="transmembrane region" description="Helical" evidence="6">
    <location>
        <begin position="83"/>
        <end position="102"/>
    </location>
</feature>
<protein>
    <recommendedName>
        <fullName evidence="7">Major facilitator superfamily (MFS) profile domain-containing protein</fullName>
    </recommendedName>
</protein>
<keyword evidence="3 6" id="KW-0812">Transmembrane</keyword>
<evidence type="ECO:0000256" key="4">
    <source>
        <dbReference type="ARBA" id="ARBA00022989"/>
    </source>
</evidence>
<name>A0AAV8WP92_9CUCU</name>
<evidence type="ECO:0000256" key="1">
    <source>
        <dbReference type="ARBA" id="ARBA00004141"/>
    </source>
</evidence>
<reference evidence="8" key="1">
    <citation type="journal article" date="2023" name="Insect Mol. Biol.">
        <title>Genome sequencing provides insights into the evolution of gene families encoding plant cell wall-degrading enzymes in longhorned beetles.</title>
        <authorList>
            <person name="Shin N.R."/>
            <person name="Okamura Y."/>
            <person name="Kirsch R."/>
            <person name="Pauchet Y."/>
        </authorList>
    </citation>
    <scope>NUCLEOTIDE SEQUENCE</scope>
    <source>
        <strain evidence="8">RBIC_L_NR</strain>
    </source>
</reference>
<comment type="caution">
    <text evidence="8">The sequence shown here is derived from an EMBL/GenBank/DDBJ whole genome shotgun (WGS) entry which is preliminary data.</text>
</comment>
<sequence>MTTDGKGSKLNSAVSSVVDISEGNEAANFESAIIATGFGKFNVFLMLVILPTAFSQVFESVSMSYVVPVAQCDLNLTLEAKGMLNAITFAGMITSGFLWGYLCDVTGRKRIMVYGYLLDGFFVLMASSSQNFSMLLVAKFFGGFIINGPFSAATSYLSEFHSSQYRARVHLVRGTIVSLGNIVLPLLAWGVLPQNLSFRLFNVFEYHSWNVFLLICSLAPLTSGVIFIFMPESPKFLMSAGRNEEALEVFQKIYKFNTGKPIDTYPIKMLIKETRESQASVRYKQNTNTIIRGVLEGLHQIKPLFCPPNILRLVHVCFNTFCIMMSTNTLKLWLPQLFQAINDYKFAHDGVSSSMCVMIENLGQKKNESSPCDVNLDNSSVYINSMVVGITQIMTFGVAGILVNMLGKRKLAGMTKIK</sequence>
<feature type="transmembrane region" description="Helical" evidence="6">
    <location>
        <begin position="111"/>
        <end position="128"/>
    </location>
</feature>
<dbReference type="Pfam" id="PF07690">
    <property type="entry name" value="MFS_1"/>
    <property type="match status" value="1"/>
</dbReference>
<dbReference type="InterPro" id="IPR036259">
    <property type="entry name" value="MFS_trans_sf"/>
</dbReference>
<dbReference type="EMBL" id="JANEYF010005402">
    <property type="protein sequence ID" value="KAJ8928319.1"/>
    <property type="molecule type" value="Genomic_DNA"/>
</dbReference>
<dbReference type="GO" id="GO:0016020">
    <property type="term" value="C:membrane"/>
    <property type="evidence" value="ECO:0007669"/>
    <property type="project" value="UniProtKB-SubCell"/>
</dbReference>
<dbReference type="PROSITE" id="PS50850">
    <property type="entry name" value="MFS"/>
    <property type="match status" value="1"/>
</dbReference>
<evidence type="ECO:0000256" key="5">
    <source>
        <dbReference type="ARBA" id="ARBA00023136"/>
    </source>
</evidence>
<dbReference type="AlphaFoldDB" id="A0AAV8WP92"/>
<proteinExistence type="predicted"/>
<keyword evidence="5 6" id="KW-0472">Membrane</keyword>
<evidence type="ECO:0000256" key="3">
    <source>
        <dbReference type="ARBA" id="ARBA00022692"/>
    </source>
</evidence>
<gene>
    <name evidence="8" type="ORF">NQ314_019131</name>
</gene>
<feature type="transmembrane region" description="Helical" evidence="6">
    <location>
        <begin position="211"/>
        <end position="230"/>
    </location>
</feature>
<keyword evidence="4 6" id="KW-1133">Transmembrane helix</keyword>
<feature type="domain" description="Major facilitator superfamily (MFS) profile" evidence="7">
    <location>
        <begin position="32"/>
        <end position="418"/>
    </location>
</feature>
<evidence type="ECO:0000259" key="7">
    <source>
        <dbReference type="PROSITE" id="PS50850"/>
    </source>
</evidence>
<dbReference type="InterPro" id="IPR011701">
    <property type="entry name" value="MFS"/>
</dbReference>
<dbReference type="PANTHER" id="PTHR23511:SF36">
    <property type="entry name" value="EG:BACR7A4.13 PROTEIN-RELATED"/>
    <property type="match status" value="1"/>
</dbReference>
<evidence type="ECO:0000313" key="8">
    <source>
        <dbReference type="EMBL" id="KAJ8928319.1"/>
    </source>
</evidence>
<comment type="subcellular location">
    <subcellularLocation>
        <location evidence="1">Membrane</location>
        <topology evidence="1">Multi-pass membrane protein</topology>
    </subcellularLocation>
</comment>
<dbReference type="Proteomes" id="UP001162156">
    <property type="component" value="Unassembled WGS sequence"/>
</dbReference>
<feature type="transmembrane region" description="Helical" evidence="6">
    <location>
        <begin position="41"/>
        <end position="58"/>
    </location>
</feature>
<keyword evidence="2" id="KW-0813">Transport</keyword>
<dbReference type="GO" id="GO:0022857">
    <property type="term" value="F:transmembrane transporter activity"/>
    <property type="evidence" value="ECO:0007669"/>
    <property type="project" value="InterPro"/>
</dbReference>
<dbReference type="PANTHER" id="PTHR23511">
    <property type="entry name" value="SYNAPTIC VESICLE GLYCOPROTEIN 2"/>
    <property type="match status" value="1"/>
</dbReference>
<evidence type="ECO:0000256" key="6">
    <source>
        <dbReference type="SAM" id="Phobius"/>
    </source>
</evidence>